<dbReference type="SUPFAM" id="SSF82693">
    <property type="entry name" value="Multidrug efflux transporter AcrB pore domain, PN1, PN2, PC1 and PC2 subdomains"/>
    <property type="match status" value="4"/>
</dbReference>
<feature type="transmembrane region" description="Helical" evidence="2">
    <location>
        <begin position="928"/>
        <end position="951"/>
    </location>
</feature>
<feature type="transmembrane region" description="Helical" evidence="2">
    <location>
        <begin position="457"/>
        <end position="477"/>
    </location>
</feature>
<dbReference type="InterPro" id="IPR027463">
    <property type="entry name" value="AcrB_DN_DC_subdom"/>
</dbReference>
<dbReference type="GO" id="GO:0042910">
    <property type="term" value="F:xenobiotic transmembrane transporter activity"/>
    <property type="evidence" value="ECO:0007669"/>
    <property type="project" value="TreeGrafter"/>
</dbReference>
<feature type="transmembrane region" description="Helical" evidence="2">
    <location>
        <begin position="898"/>
        <end position="922"/>
    </location>
</feature>
<accession>A0A0D5LTE7</accession>
<dbReference type="SUPFAM" id="SSF82714">
    <property type="entry name" value="Multidrug efflux transporter AcrB TolC docking domain, DN and DC subdomains"/>
    <property type="match status" value="2"/>
</dbReference>
<dbReference type="RefSeq" id="WP_082074825.1">
    <property type="nucleotide sequence ID" value="NZ_CP010803.1"/>
</dbReference>
<feature type="transmembrane region" description="Helical" evidence="2">
    <location>
        <begin position="412"/>
        <end position="437"/>
    </location>
</feature>
<feature type="transmembrane region" description="Helical" evidence="2">
    <location>
        <begin position="972"/>
        <end position="993"/>
    </location>
</feature>
<dbReference type="OrthoDB" id="9807350at2"/>
<keyword evidence="2" id="KW-0472">Membrane</keyword>
<proteinExistence type="predicted"/>
<feature type="transmembrane region" description="Helical" evidence="2">
    <location>
        <begin position="546"/>
        <end position="567"/>
    </location>
</feature>
<keyword evidence="4" id="KW-1185">Reference proteome</keyword>
<dbReference type="Gene3D" id="3.30.70.1430">
    <property type="entry name" value="Multidrug efflux transporter AcrB pore domain"/>
    <property type="match status" value="2"/>
</dbReference>
<gene>
    <name evidence="3" type="ORF">TM49_20165</name>
</gene>
<feature type="transmembrane region" description="Helical" evidence="2">
    <location>
        <begin position="489"/>
        <end position="512"/>
    </location>
</feature>
<evidence type="ECO:0000313" key="4">
    <source>
        <dbReference type="Proteomes" id="UP000032611"/>
    </source>
</evidence>
<dbReference type="AlphaFoldDB" id="A0A0D5LTE7"/>
<protein>
    <submittedName>
        <fullName evidence="3">Multidrug transporter AcrB</fullName>
    </submittedName>
</protein>
<sequence length="1057" mass="112283">MSRDDEPSVSGDSENPGVAPGEETSADYATEHGFTALFVRRPILALVFNALIVVAGLAAYFGVEVRELPDVDQPVITVRTSFSGASPETVDREITSVIEGAVARVSGLQSMSSRSQTGSSRVTLEFSKDTDVNVASMDVRDAVGRVEGQLPDDADEPRIVKADSDSQPVLRLAVTSTTMNIDDLTKLVSDEVEDRLAAVPGVADIEVYGDRDKIFRIDINQAALASRGLTVADLASALSDVSWDVPAGSLTSTTQDLSVRATADVTTPEAFKDLIIADNVRLGDVATVIFGPDTAATALRYNGQPGIGLGIIRQARSNTLEISQGVHRVVSELSETLPEGTEIQISSDDAVFIAGSIDEVVRSLILASLIVVAIIYLFLRDWRATIIPAITLPVALIGTLAAIYVAGFSVNILTLLAIVLATGMVVDDAIVVLENIVRLRAKGMGPRAAAVLGTREVFFAVITTTATLAAVFVPLSFLPGQAGGLFREFGFVLAFAVLLSSFVALTLCPMLASRILVEHKHVKPGHIARLGMAFTGLYARTLRWSLGAPMVVLAFGALLMFGAYIAYTNITNELLPKEDRSSLMMRISTAQGVSLDYTRDRIQQVEEKLQPLVDSGEIESIFSISGFGSSTNSGFMVMTLAPWDERTRSQDEIARDVNAAAAQVPAVRAFAFQPNSLNIRGGGSGLSFALVGATHERLAAAAATLVTEMEGDPTFSNPRLGNDATQAQISLTLDRQRASDLGIDISALSQALRALLDGNSIADVYVDGDAYDVQLEADTRKLDDPTDLQNIFLRTSDGRIVPLSTIATLTEKAIAPTLEREQQLPAVSISASLGDGVALGQAYNRMVELAEPLLPAGAHIEAQAEAAALSENASGMSMVFGFAIVIVMLVLAAQFESFWSALIIMATVPFGIGCAVIAMLITGTSLNIYSQIGLVLLIGVMAKNGILIVEFANQLRDRGESVREAIENATMLRLRPVMMTMISTVLGGIPLVLASGAGAEARVALGWVIVGGLGLATIVTLYVTPVAYLILGRFSKPKADEEQRLNVEMHQASMLEQ</sequence>
<dbReference type="Pfam" id="PF00873">
    <property type="entry name" value="ACR_tran"/>
    <property type="match status" value="1"/>
</dbReference>
<dbReference type="SUPFAM" id="SSF82866">
    <property type="entry name" value="Multidrug efflux transporter AcrB transmembrane domain"/>
    <property type="match status" value="2"/>
</dbReference>
<dbReference type="Gene3D" id="3.30.70.1440">
    <property type="entry name" value="Multidrug efflux transporter AcrB pore domain"/>
    <property type="match status" value="1"/>
</dbReference>
<feature type="transmembrane region" description="Helical" evidence="2">
    <location>
        <begin position="1005"/>
        <end position="1031"/>
    </location>
</feature>
<feature type="region of interest" description="Disordered" evidence="1">
    <location>
        <begin position="1"/>
        <end position="24"/>
    </location>
</feature>
<dbReference type="Proteomes" id="UP000032611">
    <property type="component" value="Chromosome"/>
</dbReference>
<feature type="transmembrane region" description="Helical" evidence="2">
    <location>
        <begin position="360"/>
        <end position="379"/>
    </location>
</feature>
<feature type="transmembrane region" description="Helical" evidence="2">
    <location>
        <begin position="43"/>
        <end position="63"/>
    </location>
</feature>
<dbReference type="PRINTS" id="PR00702">
    <property type="entry name" value="ACRIFLAVINRP"/>
</dbReference>
<keyword evidence="2" id="KW-1133">Transmembrane helix</keyword>
<feature type="transmembrane region" description="Helical" evidence="2">
    <location>
        <begin position="386"/>
        <end position="406"/>
    </location>
</feature>
<keyword evidence="2" id="KW-0812">Transmembrane</keyword>
<dbReference type="Gene3D" id="3.30.2090.10">
    <property type="entry name" value="Multidrug efflux transporter AcrB TolC docking domain, DN and DC subdomains"/>
    <property type="match status" value="2"/>
</dbReference>
<dbReference type="PATRIC" id="fig|1486262.3.peg.4168"/>
<evidence type="ECO:0000313" key="3">
    <source>
        <dbReference type="EMBL" id="AJY47459.1"/>
    </source>
</evidence>
<evidence type="ECO:0000256" key="1">
    <source>
        <dbReference type="SAM" id="MobiDB-lite"/>
    </source>
</evidence>
<reference evidence="3 4" key="1">
    <citation type="journal article" date="2015" name="Genome Announc.">
        <title>Complete genome sequence of Martelella endophytica YC6887, which has antifungal activity associated with a halophyte.</title>
        <authorList>
            <person name="Khan A."/>
            <person name="Khan H."/>
            <person name="Chung E.J."/>
            <person name="Hossain M.T."/>
            <person name="Chung Y.R."/>
        </authorList>
    </citation>
    <scope>NUCLEOTIDE SEQUENCE [LARGE SCALE GENOMIC DNA]</scope>
    <source>
        <strain evidence="3">YC6887</strain>
    </source>
</reference>
<dbReference type="PANTHER" id="PTHR32063:SF28">
    <property type="entry name" value="BLR2861 PROTEIN"/>
    <property type="match status" value="1"/>
</dbReference>
<evidence type="ECO:0000256" key="2">
    <source>
        <dbReference type="SAM" id="Phobius"/>
    </source>
</evidence>
<dbReference type="EMBL" id="CP010803">
    <property type="protein sequence ID" value="AJY47459.1"/>
    <property type="molecule type" value="Genomic_DNA"/>
</dbReference>
<organism evidence="3 4">
    <name type="scientific">Martelella endophytica</name>
    <dbReference type="NCBI Taxonomy" id="1486262"/>
    <lineage>
        <taxon>Bacteria</taxon>
        <taxon>Pseudomonadati</taxon>
        <taxon>Pseudomonadota</taxon>
        <taxon>Alphaproteobacteria</taxon>
        <taxon>Hyphomicrobiales</taxon>
        <taxon>Aurantimonadaceae</taxon>
        <taxon>Martelella</taxon>
    </lineage>
</organism>
<dbReference type="Gene3D" id="1.20.1640.10">
    <property type="entry name" value="Multidrug efflux transporter AcrB transmembrane domain"/>
    <property type="match status" value="2"/>
</dbReference>
<feature type="transmembrane region" description="Helical" evidence="2">
    <location>
        <begin position="873"/>
        <end position="891"/>
    </location>
</feature>
<dbReference type="InterPro" id="IPR001036">
    <property type="entry name" value="Acrflvin-R"/>
</dbReference>
<dbReference type="Gene3D" id="3.30.70.1320">
    <property type="entry name" value="Multidrug efflux transporter AcrB pore domain like"/>
    <property type="match status" value="1"/>
</dbReference>
<dbReference type="HOGENOM" id="CLU_002755_1_2_5"/>
<dbReference type="PANTHER" id="PTHR32063">
    <property type="match status" value="1"/>
</dbReference>
<dbReference type="KEGG" id="mey:TM49_20165"/>
<dbReference type="GO" id="GO:0005886">
    <property type="term" value="C:plasma membrane"/>
    <property type="evidence" value="ECO:0007669"/>
    <property type="project" value="TreeGrafter"/>
</dbReference>
<dbReference type="STRING" id="1486262.TM49_20165"/>
<name>A0A0D5LTE7_MAREN</name>